<dbReference type="AlphaFoldDB" id="A0A3E2H4D1"/>
<comment type="caution">
    <text evidence="1">The sequence shown here is derived from an EMBL/GenBank/DDBJ whole genome shotgun (WGS) entry which is preliminary data.</text>
</comment>
<dbReference type="OrthoDB" id="3503586at2759"/>
<keyword evidence="2" id="KW-1185">Reference proteome</keyword>
<gene>
    <name evidence="1" type="ORF">B7463_g8079</name>
</gene>
<feature type="non-terminal residue" evidence="1">
    <location>
        <position position="254"/>
    </location>
</feature>
<evidence type="ECO:0000313" key="2">
    <source>
        <dbReference type="Proteomes" id="UP000258309"/>
    </source>
</evidence>
<feature type="non-terminal residue" evidence="1">
    <location>
        <position position="1"/>
    </location>
</feature>
<evidence type="ECO:0000313" key="1">
    <source>
        <dbReference type="EMBL" id="RFU28244.1"/>
    </source>
</evidence>
<name>A0A3E2H4D1_SCYLI</name>
<dbReference type="EMBL" id="NCSJ02000170">
    <property type="protein sequence ID" value="RFU28244.1"/>
    <property type="molecule type" value="Genomic_DNA"/>
</dbReference>
<reference evidence="1 2" key="1">
    <citation type="submission" date="2018-05" db="EMBL/GenBank/DDBJ databases">
        <title>Draft genome sequence of Scytalidium lignicola DSM 105466, a ubiquitous saprotrophic fungus.</title>
        <authorList>
            <person name="Buettner E."/>
            <person name="Gebauer A.M."/>
            <person name="Hofrichter M."/>
            <person name="Liers C."/>
            <person name="Kellner H."/>
        </authorList>
    </citation>
    <scope>NUCLEOTIDE SEQUENCE [LARGE SCALE GENOMIC DNA]</scope>
    <source>
        <strain evidence="1 2">DSM 105466</strain>
    </source>
</reference>
<sequence length="254" mass="28821">MSSSMLSVASKTGWTSKARQTLQYHGGYGEVIKFDDDVDASGSLGLSKLPREVRDMIYEDSILRDVNKKKPAILPALRVHPKYYQEALMVYYRVNEFKLWLDGYDAINPLHFEILPFVKNVKLIFPVSIIMDINNWSIDGYGAVYHPAEHATPKVKKIFDTVEKLTIRFADLAGMCALLVFLRHNNFPRLKKLVIEDVMNHCSDFDGGAKLDEWNEKFGVPAKLLTVPATPVMTIESYVWFPIEGNSLEASESD</sequence>
<protein>
    <submittedName>
        <fullName evidence="1">Uncharacterized protein</fullName>
    </submittedName>
</protein>
<organism evidence="1 2">
    <name type="scientific">Scytalidium lignicola</name>
    <name type="common">Hyphomycete</name>
    <dbReference type="NCBI Taxonomy" id="5539"/>
    <lineage>
        <taxon>Eukaryota</taxon>
        <taxon>Fungi</taxon>
        <taxon>Dikarya</taxon>
        <taxon>Ascomycota</taxon>
        <taxon>Pezizomycotina</taxon>
        <taxon>Leotiomycetes</taxon>
        <taxon>Leotiomycetes incertae sedis</taxon>
        <taxon>Scytalidium</taxon>
    </lineage>
</organism>
<dbReference type="Proteomes" id="UP000258309">
    <property type="component" value="Unassembled WGS sequence"/>
</dbReference>
<accession>A0A3E2H4D1</accession>
<proteinExistence type="predicted"/>